<evidence type="ECO:0000256" key="3">
    <source>
        <dbReference type="HAMAP-Rule" id="MF_00023"/>
    </source>
</evidence>
<dbReference type="PROSITE" id="PS01317">
    <property type="entry name" value="SSRP"/>
    <property type="match status" value="1"/>
</dbReference>
<dbReference type="NCBIfam" id="TIGR00086">
    <property type="entry name" value="smpB"/>
    <property type="match status" value="1"/>
</dbReference>
<dbReference type="Gene3D" id="2.40.280.10">
    <property type="match status" value="1"/>
</dbReference>
<sequence>MKKINIQNKKAKFEYEFIEKFTAGLKLLGTEIKSIREGKASIKEGYCTFENDELFIYNMHITEYENASFTNHEPTRKRKLLLNRRELDKMKKKVNEKGFTIVPTRLFISDKGFAKLNIALAKGKKIYDKRESIKRKDDKRKIDRALKDM</sequence>
<dbReference type="OrthoDB" id="9805462at2"/>
<dbReference type="InterPro" id="IPR020081">
    <property type="entry name" value="SsrA-bd_prot_CS"/>
</dbReference>
<organism evidence="4 5">
    <name type="scientific">Salibacter halophilus</name>
    <dbReference type="NCBI Taxonomy" id="1803916"/>
    <lineage>
        <taxon>Bacteria</taxon>
        <taxon>Pseudomonadati</taxon>
        <taxon>Bacteroidota</taxon>
        <taxon>Flavobacteriia</taxon>
        <taxon>Flavobacteriales</taxon>
        <taxon>Salibacteraceae</taxon>
        <taxon>Salibacter</taxon>
    </lineage>
</organism>
<dbReference type="GO" id="GO:0070930">
    <property type="term" value="P:trans-translation-dependent protein tagging"/>
    <property type="evidence" value="ECO:0007669"/>
    <property type="project" value="TreeGrafter"/>
</dbReference>
<dbReference type="PANTHER" id="PTHR30308:SF2">
    <property type="entry name" value="SSRA-BINDING PROTEIN"/>
    <property type="match status" value="1"/>
</dbReference>
<dbReference type="GO" id="GO:0070929">
    <property type="term" value="P:trans-translation"/>
    <property type="evidence" value="ECO:0007669"/>
    <property type="project" value="UniProtKB-UniRule"/>
</dbReference>
<dbReference type="InterPro" id="IPR000037">
    <property type="entry name" value="SsrA-bd_prot"/>
</dbReference>
<dbReference type="Proteomes" id="UP000435357">
    <property type="component" value="Unassembled WGS sequence"/>
</dbReference>
<dbReference type="HAMAP" id="MF_00023">
    <property type="entry name" value="SmpB"/>
    <property type="match status" value="1"/>
</dbReference>
<dbReference type="AlphaFoldDB" id="A0A6N6M9P7"/>
<evidence type="ECO:0000313" key="4">
    <source>
        <dbReference type="EMBL" id="KAB1065735.1"/>
    </source>
</evidence>
<dbReference type="InterPro" id="IPR023620">
    <property type="entry name" value="SmpB"/>
</dbReference>
<dbReference type="NCBIfam" id="NF003843">
    <property type="entry name" value="PRK05422.1"/>
    <property type="match status" value="1"/>
</dbReference>
<evidence type="ECO:0000313" key="5">
    <source>
        <dbReference type="Proteomes" id="UP000435357"/>
    </source>
</evidence>
<dbReference type="RefSeq" id="WP_151166560.1">
    <property type="nucleotide sequence ID" value="NZ_WACR01000002.1"/>
</dbReference>
<comment type="function">
    <text evidence="3">Required for rescue of stalled ribosomes mediated by trans-translation. Binds to transfer-messenger RNA (tmRNA), required for stable association of tmRNA with ribosomes. tmRNA and SmpB together mimic tRNA shape, replacing the anticodon stem-loop with SmpB. tmRNA is encoded by the ssrA gene; the 2 termini fold to resemble tRNA(Ala) and it encodes a 'tag peptide', a short internal open reading frame. During trans-translation Ala-aminoacylated tmRNA acts like a tRNA, entering the A-site of stalled ribosomes, displacing the stalled mRNA. The ribosome then switches to translate the ORF on the tmRNA; the nascent peptide is terminated with the 'tag peptide' encoded by the tmRNA and targeted for degradation. The ribosome is freed to recommence translation, which seems to be the essential function of trans-translation.</text>
</comment>
<dbReference type="SUPFAM" id="SSF74982">
    <property type="entry name" value="Small protein B (SmpB)"/>
    <property type="match status" value="1"/>
</dbReference>
<comment type="caution">
    <text evidence="4">The sequence shown here is derived from an EMBL/GenBank/DDBJ whole genome shotgun (WGS) entry which is preliminary data.</text>
</comment>
<dbReference type="GO" id="GO:0005829">
    <property type="term" value="C:cytosol"/>
    <property type="evidence" value="ECO:0007669"/>
    <property type="project" value="TreeGrafter"/>
</dbReference>
<proteinExistence type="inferred from homology"/>
<keyword evidence="1 3" id="KW-0963">Cytoplasm</keyword>
<protein>
    <recommendedName>
        <fullName evidence="3">SsrA-binding protein</fullName>
    </recommendedName>
    <alternativeName>
        <fullName evidence="3">Small protein B</fullName>
    </alternativeName>
</protein>
<reference evidence="4 5" key="1">
    <citation type="submission" date="2019-09" db="EMBL/GenBank/DDBJ databases">
        <title>Genomes of Cryomorphaceae.</title>
        <authorList>
            <person name="Bowman J.P."/>
        </authorList>
    </citation>
    <scope>NUCLEOTIDE SEQUENCE [LARGE SCALE GENOMIC DNA]</scope>
    <source>
        <strain evidence="4 5">KCTC 52047</strain>
    </source>
</reference>
<dbReference type="EMBL" id="WACR01000002">
    <property type="protein sequence ID" value="KAB1065735.1"/>
    <property type="molecule type" value="Genomic_DNA"/>
</dbReference>
<comment type="similarity">
    <text evidence="3">Belongs to the SmpB family.</text>
</comment>
<gene>
    <name evidence="3 4" type="primary">smpB</name>
    <name evidence="4" type="ORF">F3059_03495</name>
</gene>
<dbReference type="CDD" id="cd09294">
    <property type="entry name" value="SmpB"/>
    <property type="match status" value="1"/>
</dbReference>
<accession>A0A6N6M9P7</accession>
<dbReference type="Pfam" id="PF01668">
    <property type="entry name" value="SmpB"/>
    <property type="match status" value="1"/>
</dbReference>
<keyword evidence="2 3" id="KW-0694">RNA-binding</keyword>
<evidence type="ECO:0000256" key="1">
    <source>
        <dbReference type="ARBA" id="ARBA00022490"/>
    </source>
</evidence>
<evidence type="ECO:0000256" key="2">
    <source>
        <dbReference type="ARBA" id="ARBA00022884"/>
    </source>
</evidence>
<name>A0A6N6M9P7_9FLAO</name>
<comment type="subcellular location">
    <subcellularLocation>
        <location evidence="3">Cytoplasm</location>
    </subcellularLocation>
    <text evidence="3">The tmRNA-SmpB complex associates with stalled 70S ribosomes.</text>
</comment>
<dbReference type="PANTHER" id="PTHR30308">
    <property type="entry name" value="TMRNA-BINDING COMPONENT OF TRANS-TRANSLATION TAGGING COMPLEX"/>
    <property type="match status" value="1"/>
</dbReference>
<dbReference type="GO" id="GO:0003723">
    <property type="term" value="F:RNA binding"/>
    <property type="evidence" value="ECO:0007669"/>
    <property type="project" value="UniProtKB-UniRule"/>
</dbReference>
<keyword evidence="5" id="KW-1185">Reference proteome</keyword>